<keyword evidence="3" id="KW-1185">Reference proteome</keyword>
<proteinExistence type="predicted"/>
<organism evidence="2 3">
    <name type="scientific">Liparis tanakae</name>
    <name type="common">Tanaka's snailfish</name>
    <dbReference type="NCBI Taxonomy" id="230148"/>
    <lineage>
        <taxon>Eukaryota</taxon>
        <taxon>Metazoa</taxon>
        <taxon>Chordata</taxon>
        <taxon>Craniata</taxon>
        <taxon>Vertebrata</taxon>
        <taxon>Euteleostomi</taxon>
        <taxon>Actinopterygii</taxon>
        <taxon>Neopterygii</taxon>
        <taxon>Teleostei</taxon>
        <taxon>Neoteleostei</taxon>
        <taxon>Acanthomorphata</taxon>
        <taxon>Eupercaria</taxon>
        <taxon>Perciformes</taxon>
        <taxon>Cottioidei</taxon>
        <taxon>Cottales</taxon>
        <taxon>Liparidae</taxon>
        <taxon>Liparis</taxon>
    </lineage>
</organism>
<dbReference type="Proteomes" id="UP000314294">
    <property type="component" value="Unassembled WGS sequence"/>
</dbReference>
<gene>
    <name evidence="2" type="ORF">EYF80_045216</name>
</gene>
<dbReference type="AlphaFoldDB" id="A0A4Z2FV90"/>
<comment type="caution">
    <text evidence="2">The sequence shown here is derived from an EMBL/GenBank/DDBJ whole genome shotgun (WGS) entry which is preliminary data.</text>
</comment>
<name>A0A4Z2FV90_9TELE</name>
<evidence type="ECO:0000256" key="1">
    <source>
        <dbReference type="SAM" id="MobiDB-lite"/>
    </source>
</evidence>
<accession>A0A4Z2FV90</accession>
<reference evidence="2 3" key="1">
    <citation type="submission" date="2019-03" db="EMBL/GenBank/DDBJ databases">
        <title>First draft genome of Liparis tanakae, snailfish: a comprehensive survey of snailfish specific genes.</title>
        <authorList>
            <person name="Kim W."/>
            <person name="Song I."/>
            <person name="Jeong J.-H."/>
            <person name="Kim D."/>
            <person name="Kim S."/>
            <person name="Ryu S."/>
            <person name="Song J.Y."/>
            <person name="Lee S.K."/>
        </authorList>
    </citation>
    <scope>NUCLEOTIDE SEQUENCE [LARGE SCALE GENOMIC DNA]</scope>
    <source>
        <tissue evidence="2">Muscle</tissue>
    </source>
</reference>
<feature type="compositionally biased region" description="Basic and acidic residues" evidence="1">
    <location>
        <begin position="124"/>
        <end position="136"/>
    </location>
</feature>
<dbReference type="EMBL" id="SRLO01000895">
    <property type="protein sequence ID" value="TNN44584.1"/>
    <property type="molecule type" value="Genomic_DNA"/>
</dbReference>
<evidence type="ECO:0000313" key="3">
    <source>
        <dbReference type="Proteomes" id="UP000314294"/>
    </source>
</evidence>
<evidence type="ECO:0000313" key="2">
    <source>
        <dbReference type="EMBL" id="TNN44584.1"/>
    </source>
</evidence>
<feature type="region of interest" description="Disordered" evidence="1">
    <location>
        <begin position="115"/>
        <end position="136"/>
    </location>
</feature>
<sequence length="136" mass="13757">MKCGLSAASSMTSSPRDESRKFLLTLLERGGDGVEGTDWSLASQLQLPLVELLGAAATTKPHNEKRAEAADIDRPSASCGIFEGGSGGRLRSGLLGPAQRSAGGVQAACSGGVLPAGEVLSTRGDVDSERSAAEGT</sequence>
<protein>
    <submittedName>
        <fullName evidence="2">Uncharacterized protein</fullName>
    </submittedName>
</protein>